<name>A0A376FZY5_9FLAO</name>
<dbReference type="SUPFAM" id="SSF52096">
    <property type="entry name" value="ClpP/crotonase"/>
    <property type="match status" value="1"/>
</dbReference>
<feature type="domain" description="Tail specific protease" evidence="1">
    <location>
        <begin position="251"/>
        <end position="521"/>
    </location>
</feature>
<gene>
    <name evidence="2" type="ORF">NCTC13456_00153</name>
</gene>
<organism evidence="2 3">
    <name type="scientific">Empedobacter falsenii</name>
    <dbReference type="NCBI Taxonomy" id="343874"/>
    <lineage>
        <taxon>Bacteria</taxon>
        <taxon>Pseudomonadati</taxon>
        <taxon>Bacteroidota</taxon>
        <taxon>Flavobacteriia</taxon>
        <taxon>Flavobacteriales</taxon>
        <taxon>Weeksellaceae</taxon>
        <taxon>Empedobacter</taxon>
    </lineage>
</organism>
<dbReference type="Pfam" id="PF03572">
    <property type="entry name" value="Peptidase_S41"/>
    <property type="match status" value="1"/>
</dbReference>
<dbReference type="PANTHER" id="PTHR32060:SF22">
    <property type="entry name" value="CARBOXYL-TERMINAL-PROCESSING PEPTIDASE 3, CHLOROPLASTIC"/>
    <property type="match status" value="1"/>
</dbReference>
<dbReference type="InterPro" id="IPR029045">
    <property type="entry name" value="ClpP/crotonase-like_dom_sf"/>
</dbReference>
<dbReference type="InterPro" id="IPR005151">
    <property type="entry name" value="Tail-specific_protease"/>
</dbReference>
<dbReference type="PROSITE" id="PS51257">
    <property type="entry name" value="PROKAR_LIPOPROTEIN"/>
    <property type="match status" value="1"/>
</dbReference>
<reference evidence="2 3" key="1">
    <citation type="submission" date="2018-06" db="EMBL/GenBank/DDBJ databases">
        <authorList>
            <consortium name="Pathogen Informatics"/>
            <person name="Doyle S."/>
        </authorList>
    </citation>
    <scope>NUCLEOTIDE SEQUENCE [LARGE SCALE GENOMIC DNA]</scope>
    <source>
        <strain evidence="2 3">NCTC13456</strain>
    </source>
</reference>
<dbReference type="GO" id="GO:0006508">
    <property type="term" value="P:proteolysis"/>
    <property type="evidence" value="ECO:0007669"/>
    <property type="project" value="UniProtKB-KW"/>
</dbReference>
<sequence>MFKTLIMNKIFTLLIVTFFSSCVSVQKYNAHIDKKIDVDKLQQDVDYTKEKLLTKHVDIDLYHSKQIIANRLDSFKNSIHQPMLPNDFSREFSKVISSFGHGHTTLSMLRKRTEKAEAKKYKKTKSPFSLIELKTLDGRLFFEKNKNIKDSSLIKQGEILAINGISYQDFRKDNIGVRKGDGFITSLDEYLLPVYYTAKLRNVIGNTDSITLSLVKNDSIFTEIVRREYPKKKGKNLRDEKKVDVVKSEDKKTEKKKLTKEEKLLAKKRYKHKEDIKKYFGYNKSRNDYQRELFFPNPEDSTTLVLKIKSFSIGHGKEAYPFIFDSIERLKVKNLVLDIRNNTGGYVSDINYLYSFLKANDEVKMAISNEVKVGSKFTMINKYFNKPNVIGHTFGLPLVLYGSVKSLFDIKKENNDYFLNTKKKKYAINPDKKYKGNLYVLTNGMSYSASSIISASIQNDGKAIFVGEETGGDYNGTVAGQFIDYKLSESKLKLHVGLMTYRPNTSRELKGRGIIPDIPIKMSFEDLINKKDPQLDWILNDIKAKQ</sequence>
<evidence type="ECO:0000313" key="3">
    <source>
        <dbReference type="Proteomes" id="UP000254737"/>
    </source>
</evidence>
<evidence type="ECO:0000313" key="2">
    <source>
        <dbReference type="EMBL" id="STD52940.1"/>
    </source>
</evidence>
<protein>
    <submittedName>
        <fullName evidence="2">Carboxy-terminal protease</fullName>
    </submittedName>
</protein>
<dbReference type="Gene3D" id="3.90.226.10">
    <property type="entry name" value="2-enoyl-CoA Hydratase, Chain A, domain 1"/>
    <property type="match status" value="1"/>
</dbReference>
<proteinExistence type="predicted"/>
<dbReference type="EMBL" id="UFXS01000001">
    <property type="protein sequence ID" value="STD52940.1"/>
    <property type="molecule type" value="Genomic_DNA"/>
</dbReference>
<dbReference type="STRING" id="343874.GCA_000805695_01716"/>
<dbReference type="SMART" id="SM00245">
    <property type="entry name" value="TSPc"/>
    <property type="match status" value="1"/>
</dbReference>
<keyword evidence="2" id="KW-0378">Hydrolase</keyword>
<dbReference type="GO" id="GO:0004175">
    <property type="term" value="F:endopeptidase activity"/>
    <property type="evidence" value="ECO:0007669"/>
    <property type="project" value="TreeGrafter"/>
</dbReference>
<dbReference type="PANTHER" id="PTHR32060">
    <property type="entry name" value="TAIL-SPECIFIC PROTEASE"/>
    <property type="match status" value="1"/>
</dbReference>
<accession>A0A376FZY5</accession>
<dbReference type="Proteomes" id="UP000254737">
    <property type="component" value="Unassembled WGS sequence"/>
</dbReference>
<keyword evidence="2" id="KW-0645">Protease</keyword>
<evidence type="ECO:0000259" key="1">
    <source>
        <dbReference type="SMART" id="SM00245"/>
    </source>
</evidence>
<dbReference type="AlphaFoldDB" id="A0A376FZY5"/>
<dbReference type="GO" id="GO:0008236">
    <property type="term" value="F:serine-type peptidase activity"/>
    <property type="evidence" value="ECO:0007669"/>
    <property type="project" value="InterPro"/>
</dbReference>